<sequence length="219" mass="25158">MFNLKNIKILLKFNIMIKNNIKKGQRIFIEVKSGLLKGIYFSSVKDIDKKGIYIDYPFGNNAVYLDMCYKLLVHISYIEKTGGGCKFIFSTQVSSVDFHYPRMLILSPPKKIDRIQRRRHVRIPCEKDCFFKTLNTPGMLSSMVEKNGYALNISSGGALLLSPEKLTPGTLLELAFSKNNRQIKLNSKIVRRQSSQNGEILNLYGLRFDKELENPRQLI</sequence>
<comment type="caution">
    <text evidence="3">The sequence shown here is derived from an EMBL/GenBank/DDBJ whole genome shotgun (WGS) entry which is preliminary data.</text>
</comment>
<feature type="domain" description="PilZ" evidence="1">
    <location>
        <begin position="116"/>
        <end position="214"/>
    </location>
</feature>
<dbReference type="Pfam" id="PF12945">
    <property type="entry name" value="PilZNR"/>
    <property type="match status" value="1"/>
</dbReference>
<dbReference type="GO" id="GO:0035438">
    <property type="term" value="F:cyclic-di-GMP binding"/>
    <property type="evidence" value="ECO:0007669"/>
    <property type="project" value="InterPro"/>
</dbReference>
<dbReference type="EMBL" id="PKTG01000083">
    <property type="protein sequence ID" value="PLX17688.1"/>
    <property type="molecule type" value="Genomic_DNA"/>
</dbReference>
<dbReference type="AlphaFoldDB" id="A0A2N5ZG58"/>
<dbReference type="InterPro" id="IPR009875">
    <property type="entry name" value="PilZ_domain"/>
</dbReference>
<dbReference type="InterPro" id="IPR009926">
    <property type="entry name" value="T3SS_YcgR_PilZN"/>
</dbReference>
<reference evidence="3 4" key="1">
    <citation type="submission" date="2017-11" db="EMBL/GenBank/DDBJ databases">
        <title>Genome-resolved metagenomics identifies genetic mobility, metabolic interactions, and unexpected diversity in perchlorate-reducing communities.</title>
        <authorList>
            <person name="Barnum T.P."/>
            <person name="Figueroa I.A."/>
            <person name="Carlstrom C.I."/>
            <person name="Lucas L.N."/>
            <person name="Engelbrektson A.L."/>
            <person name="Coates J.D."/>
        </authorList>
    </citation>
    <scope>NUCLEOTIDE SEQUENCE [LARGE SCALE GENOMIC DNA]</scope>
    <source>
        <strain evidence="3">BM706</strain>
    </source>
</reference>
<evidence type="ECO:0000259" key="2">
    <source>
        <dbReference type="Pfam" id="PF12945"/>
    </source>
</evidence>
<feature type="domain" description="Type III secretion system flagellar brake protein YcgR PilZN" evidence="2">
    <location>
        <begin position="24"/>
        <end position="109"/>
    </location>
</feature>
<proteinExistence type="predicted"/>
<dbReference type="Gene3D" id="2.40.10.220">
    <property type="entry name" value="predicted glycosyltransferase like domains"/>
    <property type="match status" value="1"/>
</dbReference>
<name>A0A2N5ZG58_MUIH1</name>
<accession>A0A2N5ZG58</accession>
<evidence type="ECO:0000313" key="4">
    <source>
        <dbReference type="Proteomes" id="UP000234857"/>
    </source>
</evidence>
<evidence type="ECO:0008006" key="5">
    <source>
        <dbReference type="Google" id="ProtNLM"/>
    </source>
</evidence>
<evidence type="ECO:0000313" key="3">
    <source>
        <dbReference type="EMBL" id="PLX17688.1"/>
    </source>
</evidence>
<gene>
    <name evidence="3" type="ORF">C0601_06565</name>
</gene>
<organism evidence="3 4">
    <name type="scientific">Muiribacterium halophilum</name>
    <dbReference type="NCBI Taxonomy" id="2053465"/>
    <lineage>
        <taxon>Bacteria</taxon>
        <taxon>Candidatus Muiribacteriota</taxon>
        <taxon>Candidatus Muiribacteriia</taxon>
        <taxon>Candidatus Muiribacteriales</taxon>
        <taxon>Candidatus Muiribacteriaceae</taxon>
        <taxon>Candidatus Muiribacterium</taxon>
    </lineage>
</organism>
<dbReference type="Proteomes" id="UP000234857">
    <property type="component" value="Unassembled WGS sequence"/>
</dbReference>
<dbReference type="Pfam" id="PF07238">
    <property type="entry name" value="PilZ"/>
    <property type="match status" value="1"/>
</dbReference>
<dbReference type="SUPFAM" id="SSF141371">
    <property type="entry name" value="PilZ domain-like"/>
    <property type="match status" value="1"/>
</dbReference>
<protein>
    <recommendedName>
        <fullName evidence="5">PilZ domain-containing protein</fullName>
    </recommendedName>
</protein>
<evidence type="ECO:0000259" key="1">
    <source>
        <dbReference type="Pfam" id="PF07238"/>
    </source>
</evidence>